<keyword evidence="4" id="KW-1185">Reference proteome</keyword>
<protein>
    <submittedName>
        <fullName evidence="3">Uncharacterized protein</fullName>
    </submittedName>
</protein>
<evidence type="ECO:0000256" key="1">
    <source>
        <dbReference type="SAM" id="Coils"/>
    </source>
</evidence>
<sequence length="483" mass="54076">MKFINDFHESRLSLISSKLSELEAKLSQQQAQLDSYLQISQHMRILAPIQQRTRENLIFSAGSLSAKIDWLWLERKRNLAYWDILSREQEVERLICANTMALDNNSIVSASTRRLSIQSDLASILTSVPPKIAFEQASVLSSTLMRHGSGTSNVANATETNSSGFKAEEASGIHDKSNEDIRHYNENYGEYDDDDYDDDDADYTMARMDQNDSDNFEDEKDFLGDILPGTTENGESAISLSRNRFSVISTQESIYYDPETGDAPIYGSGERINIIDQAVQHPKFSSKKPMLASVSHSGSTTSLPSLPMKESRKDMKLHPRLSAQNSSSSLSTSFHKLTKEYQTTDPFAGFPSTLNITRDDIEPSSRDDDYNNSLIDTISDSRKSSEDNGFITDLSDRTDSLETELSGTDELNEISDVKRNPSLIRQDSADFTVKGKKFSLVEVNPNFGSLQNHKRTMSQNLNNPVYQKSNISKGSDSSIPLMR</sequence>
<feature type="region of interest" description="Disordered" evidence="2">
    <location>
        <begin position="448"/>
        <end position="483"/>
    </location>
</feature>
<dbReference type="Proteomes" id="UP000095009">
    <property type="component" value="Unassembled WGS sequence"/>
</dbReference>
<proteinExistence type="predicted"/>
<dbReference type="STRING" id="857566.A0A1E3PDW1"/>
<feature type="compositionally biased region" description="Polar residues" evidence="2">
    <location>
        <begin position="150"/>
        <end position="164"/>
    </location>
</feature>
<evidence type="ECO:0000313" key="3">
    <source>
        <dbReference type="EMBL" id="ODQ63629.1"/>
    </source>
</evidence>
<keyword evidence="1" id="KW-0175">Coiled coil</keyword>
<feature type="compositionally biased region" description="Polar residues" evidence="2">
    <location>
        <begin position="294"/>
        <end position="304"/>
    </location>
</feature>
<organism evidence="3 4">
    <name type="scientific">Nadsonia fulvescens var. elongata DSM 6958</name>
    <dbReference type="NCBI Taxonomy" id="857566"/>
    <lineage>
        <taxon>Eukaryota</taxon>
        <taxon>Fungi</taxon>
        <taxon>Dikarya</taxon>
        <taxon>Ascomycota</taxon>
        <taxon>Saccharomycotina</taxon>
        <taxon>Dipodascomycetes</taxon>
        <taxon>Dipodascales</taxon>
        <taxon>Dipodascales incertae sedis</taxon>
        <taxon>Nadsonia</taxon>
    </lineage>
</organism>
<dbReference type="EMBL" id="KV454414">
    <property type="protein sequence ID" value="ODQ63629.1"/>
    <property type="molecule type" value="Genomic_DNA"/>
</dbReference>
<reference evidence="3 4" key="1">
    <citation type="journal article" date="2016" name="Proc. Natl. Acad. Sci. U.S.A.">
        <title>Comparative genomics of biotechnologically important yeasts.</title>
        <authorList>
            <person name="Riley R."/>
            <person name="Haridas S."/>
            <person name="Wolfe K.H."/>
            <person name="Lopes M.R."/>
            <person name="Hittinger C.T."/>
            <person name="Goeker M."/>
            <person name="Salamov A.A."/>
            <person name="Wisecaver J.H."/>
            <person name="Long T.M."/>
            <person name="Calvey C.H."/>
            <person name="Aerts A.L."/>
            <person name="Barry K.W."/>
            <person name="Choi C."/>
            <person name="Clum A."/>
            <person name="Coughlan A.Y."/>
            <person name="Deshpande S."/>
            <person name="Douglass A.P."/>
            <person name="Hanson S.J."/>
            <person name="Klenk H.-P."/>
            <person name="LaButti K.M."/>
            <person name="Lapidus A."/>
            <person name="Lindquist E.A."/>
            <person name="Lipzen A.M."/>
            <person name="Meier-Kolthoff J.P."/>
            <person name="Ohm R.A."/>
            <person name="Otillar R.P."/>
            <person name="Pangilinan J.L."/>
            <person name="Peng Y."/>
            <person name="Rokas A."/>
            <person name="Rosa C.A."/>
            <person name="Scheuner C."/>
            <person name="Sibirny A.A."/>
            <person name="Slot J.C."/>
            <person name="Stielow J.B."/>
            <person name="Sun H."/>
            <person name="Kurtzman C.P."/>
            <person name="Blackwell M."/>
            <person name="Grigoriev I.V."/>
            <person name="Jeffries T.W."/>
        </authorList>
    </citation>
    <scope>NUCLEOTIDE SEQUENCE [LARGE SCALE GENOMIC DNA]</scope>
    <source>
        <strain evidence="3 4">DSM 6958</strain>
    </source>
</reference>
<dbReference type="AlphaFoldDB" id="A0A1E3PDW1"/>
<evidence type="ECO:0000256" key="2">
    <source>
        <dbReference type="SAM" id="MobiDB-lite"/>
    </source>
</evidence>
<feature type="region of interest" description="Disordered" evidence="2">
    <location>
        <begin position="289"/>
        <end position="329"/>
    </location>
</feature>
<dbReference type="OrthoDB" id="430364at2759"/>
<accession>A0A1E3PDW1</accession>
<feature type="coiled-coil region" evidence="1">
    <location>
        <begin position="12"/>
        <end position="39"/>
    </location>
</feature>
<evidence type="ECO:0000313" key="4">
    <source>
        <dbReference type="Proteomes" id="UP000095009"/>
    </source>
</evidence>
<feature type="region of interest" description="Disordered" evidence="2">
    <location>
        <begin position="150"/>
        <end position="180"/>
    </location>
</feature>
<feature type="compositionally biased region" description="Basic and acidic residues" evidence="2">
    <location>
        <begin position="166"/>
        <end position="180"/>
    </location>
</feature>
<name>A0A1E3PDW1_9ASCO</name>
<gene>
    <name evidence="3" type="ORF">NADFUDRAFT_47984</name>
</gene>